<evidence type="ECO:0000256" key="5">
    <source>
        <dbReference type="ARBA" id="ARBA00022801"/>
    </source>
</evidence>
<dbReference type="PANTHER" id="PTHR42693:SF42">
    <property type="entry name" value="ARYLSULFATASE G"/>
    <property type="match status" value="1"/>
</dbReference>
<dbReference type="Gene3D" id="3.30.1120.10">
    <property type="match status" value="1"/>
</dbReference>
<dbReference type="SUPFAM" id="SSF53649">
    <property type="entry name" value="Alkaline phosphatase-like"/>
    <property type="match status" value="1"/>
</dbReference>
<dbReference type="CDD" id="cd16144">
    <property type="entry name" value="ARS_like"/>
    <property type="match status" value="1"/>
</dbReference>
<dbReference type="GO" id="GO:0046872">
    <property type="term" value="F:metal ion binding"/>
    <property type="evidence" value="ECO:0007669"/>
    <property type="project" value="UniProtKB-KW"/>
</dbReference>
<dbReference type="PANTHER" id="PTHR42693">
    <property type="entry name" value="ARYLSULFATASE FAMILY MEMBER"/>
    <property type="match status" value="1"/>
</dbReference>
<dbReference type="InterPro" id="IPR050738">
    <property type="entry name" value="Sulfatase"/>
</dbReference>
<keyword evidence="5" id="KW-0378">Hydrolase</keyword>
<feature type="non-terminal residue" evidence="8">
    <location>
        <position position="1"/>
    </location>
</feature>
<evidence type="ECO:0000259" key="7">
    <source>
        <dbReference type="Pfam" id="PF00884"/>
    </source>
</evidence>
<evidence type="ECO:0000256" key="6">
    <source>
        <dbReference type="ARBA" id="ARBA00022837"/>
    </source>
</evidence>
<organism evidence="8">
    <name type="scientific">marine metagenome</name>
    <dbReference type="NCBI Taxonomy" id="408172"/>
    <lineage>
        <taxon>unclassified sequences</taxon>
        <taxon>metagenomes</taxon>
        <taxon>ecological metagenomes</taxon>
    </lineage>
</organism>
<sequence length="410" mass="44532">RASFMTGKHPARVNITNWIGGQQAGMLLQGDYSHQLSLDEVTPGEAFKEAGYTTAYMGKWHLGAGDYLPDAQGFDITVAVNDAGQPATYFYPYHRDTPSVWDVPGLGDGIDGEYLTDRLTDEAIVFLRDHAAGPFILVLSHYSVHTPLEAKESLSAKYETKVSALPPNPEAFVSEGTLAISKTRQDHAVYAGMIESTDDSVGRVLDTLDELGIAEETAVILVSDNGGLSTLPPGRTNIPTSTLPLRAGKGWLYEGGIRGPLIIAWPGVTGIGGAPSINDVPTTSMDLYPTLLAIAGLPPRPDQHLDGLSLVPLLRGGDVLEREALFWHFPHYHGSGNRPSGAVRLGDLKLVEWFEDGRTELYDLKTDPGETNDIAKRDSSETARLRDMLARWRVSVDASMPMVNPDWEGR</sequence>
<gene>
    <name evidence="8" type="ORF">METZ01_LOCUS41868</name>
</gene>
<keyword evidence="3" id="KW-0479">Metal-binding</keyword>
<dbReference type="GO" id="GO:0004065">
    <property type="term" value="F:arylsulfatase activity"/>
    <property type="evidence" value="ECO:0007669"/>
    <property type="project" value="TreeGrafter"/>
</dbReference>
<keyword evidence="6" id="KW-0106">Calcium</keyword>
<dbReference type="Gene3D" id="3.40.720.10">
    <property type="entry name" value="Alkaline Phosphatase, subunit A"/>
    <property type="match status" value="1"/>
</dbReference>
<feature type="domain" description="Sulfatase N-terminal" evidence="7">
    <location>
        <begin position="3"/>
        <end position="296"/>
    </location>
</feature>
<protein>
    <recommendedName>
        <fullName evidence="7">Sulfatase N-terminal domain-containing protein</fullName>
    </recommendedName>
</protein>
<dbReference type="InterPro" id="IPR000917">
    <property type="entry name" value="Sulfatase_N"/>
</dbReference>
<dbReference type="Pfam" id="PF00884">
    <property type="entry name" value="Sulfatase"/>
    <property type="match status" value="1"/>
</dbReference>
<dbReference type="EMBL" id="UINC01001799">
    <property type="protein sequence ID" value="SUZ89014.1"/>
    <property type="molecule type" value="Genomic_DNA"/>
</dbReference>
<name>A0A381RCT7_9ZZZZ</name>
<comment type="similarity">
    <text evidence="2">Belongs to the sulfatase family.</text>
</comment>
<comment type="cofactor">
    <cofactor evidence="1">
        <name>Ca(2+)</name>
        <dbReference type="ChEBI" id="CHEBI:29108"/>
    </cofactor>
</comment>
<evidence type="ECO:0000313" key="8">
    <source>
        <dbReference type="EMBL" id="SUZ89014.1"/>
    </source>
</evidence>
<evidence type="ECO:0000256" key="3">
    <source>
        <dbReference type="ARBA" id="ARBA00022723"/>
    </source>
</evidence>
<dbReference type="AlphaFoldDB" id="A0A381RCT7"/>
<evidence type="ECO:0000256" key="1">
    <source>
        <dbReference type="ARBA" id="ARBA00001913"/>
    </source>
</evidence>
<proteinExistence type="inferred from homology"/>
<accession>A0A381RCT7</accession>
<evidence type="ECO:0000256" key="4">
    <source>
        <dbReference type="ARBA" id="ARBA00022729"/>
    </source>
</evidence>
<keyword evidence="4" id="KW-0732">Signal</keyword>
<evidence type="ECO:0000256" key="2">
    <source>
        <dbReference type="ARBA" id="ARBA00008779"/>
    </source>
</evidence>
<reference evidence="8" key="1">
    <citation type="submission" date="2018-05" db="EMBL/GenBank/DDBJ databases">
        <authorList>
            <person name="Lanie J.A."/>
            <person name="Ng W.-L."/>
            <person name="Kazmierczak K.M."/>
            <person name="Andrzejewski T.M."/>
            <person name="Davidsen T.M."/>
            <person name="Wayne K.J."/>
            <person name="Tettelin H."/>
            <person name="Glass J.I."/>
            <person name="Rusch D."/>
            <person name="Podicherti R."/>
            <person name="Tsui H.-C.T."/>
            <person name="Winkler M.E."/>
        </authorList>
    </citation>
    <scope>NUCLEOTIDE SEQUENCE</scope>
</reference>
<dbReference type="InterPro" id="IPR017850">
    <property type="entry name" value="Alkaline_phosphatase_core_sf"/>
</dbReference>